<name>A0A2U1Q6Y1_ARTAN</name>
<keyword evidence="7" id="KW-1185">Reference proteome</keyword>
<evidence type="ECO:0000256" key="3">
    <source>
        <dbReference type="ARBA" id="ARBA00024378"/>
    </source>
</evidence>
<dbReference type="STRING" id="35608.A0A2U1Q6Y1"/>
<protein>
    <recommendedName>
        <fullName evidence="5">DUF4005 domain-containing protein</fullName>
    </recommendedName>
</protein>
<comment type="subunit">
    <text evidence="3">Binds to multiple calmodulin (CaM) in the presence of Ca(2+) and CaM-like proteins.</text>
</comment>
<feature type="compositionally biased region" description="Polar residues" evidence="4">
    <location>
        <begin position="660"/>
        <end position="672"/>
    </location>
</feature>
<dbReference type="InterPro" id="IPR000048">
    <property type="entry name" value="IQ_motif_EF-hand-BS"/>
</dbReference>
<evidence type="ECO:0000256" key="4">
    <source>
        <dbReference type="SAM" id="MobiDB-lite"/>
    </source>
</evidence>
<feature type="compositionally biased region" description="Low complexity" evidence="4">
    <location>
        <begin position="526"/>
        <end position="540"/>
    </location>
</feature>
<gene>
    <name evidence="6" type="ORF">CTI12_AA067560</name>
</gene>
<feature type="compositionally biased region" description="Low complexity" evidence="4">
    <location>
        <begin position="745"/>
        <end position="755"/>
    </location>
</feature>
<feature type="compositionally biased region" description="Basic and acidic residues" evidence="4">
    <location>
        <begin position="614"/>
        <end position="659"/>
    </location>
</feature>
<feature type="region of interest" description="Disordered" evidence="4">
    <location>
        <begin position="394"/>
        <end position="867"/>
    </location>
</feature>
<comment type="similarity">
    <text evidence="2">Belongs to the IQD family.</text>
</comment>
<feature type="compositionally biased region" description="Polar residues" evidence="4">
    <location>
        <begin position="493"/>
        <end position="505"/>
    </location>
</feature>
<dbReference type="GO" id="GO:0005516">
    <property type="term" value="F:calmodulin binding"/>
    <property type="evidence" value="ECO:0007669"/>
    <property type="project" value="UniProtKB-KW"/>
</dbReference>
<dbReference type="EMBL" id="PKPP01000358">
    <property type="protein sequence ID" value="PWA93766.1"/>
    <property type="molecule type" value="Genomic_DNA"/>
</dbReference>
<dbReference type="Gene3D" id="1.20.5.190">
    <property type="match status" value="1"/>
</dbReference>
<dbReference type="InterPro" id="IPR025064">
    <property type="entry name" value="DUF4005"/>
</dbReference>
<dbReference type="Pfam" id="PF13178">
    <property type="entry name" value="DUF4005"/>
    <property type="match status" value="1"/>
</dbReference>
<comment type="caution">
    <text evidence="6">The sequence shown here is derived from an EMBL/GenBank/DDBJ whole genome shotgun (WGS) entry which is preliminary data.</text>
</comment>
<dbReference type="PANTHER" id="PTHR32295">
    <property type="entry name" value="IQ-DOMAIN 5-RELATED"/>
    <property type="match status" value="1"/>
</dbReference>
<proteinExistence type="inferred from homology"/>
<dbReference type="OrthoDB" id="1747078at2759"/>
<evidence type="ECO:0000313" key="6">
    <source>
        <dbReference type="EMBL" id="PWA93766.1"/>
    </source>
</evidence>
<dbReference type="PROSITE" id="PS50096">
    <property type="entry name" value="IQ"/>
    <property type="match status" value="1"/>
</dbReference>
<organism evidence="6 7">
    <name type="scientific">Artemisia annua</name>
    <name type="common">Sweet wormwood</name>
    <dbReference type="NCBI Taxonomy" id="35608"/>
    <lineage>
        <taxon>Eukaryota</taxon>
        <taxon>Viridiplantae</taxon>
        <taxon>Streptophyta</taxon>
        <taxon>Embryophyta</taxon>
        <taxon>Tracheophyta</taxon>
        <taxon>Spermatophyta</taxon>
        <taxon>Magnoliopsida</taxon>
        <taxon>eudicotyledons</taxon>
        <taxon>Gunneridae</taxon>
        <taxon>Pentapetalae</taxon>
        <taxon>asterids</taxon>
        <taxon>campanulids</taxon>
        <taxon>Asterales</taxon>
        <taxon>Asteraceae</taxon>
        <taxon>Asteroideae</taxon>
        <taxon>Anthemideae</taxon>
        <taxon>Artemisiinae</taxon>
        <taxon>Artemisia</taxon>
    </lineage>
</organism>
<dbReference type="Proteomes" id="UP000245207">
    <property type="component" value="Unassembled WGS sequence"/>
</dbReference>
<feature type="compositionally biased region" description="Polar residues" evidence="4">
    <location>
        <begin position="712"/>
        <end position="726"/>
    </location>
</feature>
<feature type="compositionally biased region" description="Polar residues" evidence="4">
    <location>
        <begin position="838"/>
        <end position="860"/>
    </location>
</feature>
<feature type="compositionally biased region" description="Polar residues" evidence="4">
    <location>
        <begin position="791"/>
        <end position="802"/>
    </location>
</feature>
<feature type="compositionally biased region" description="Basic and acidic residues" evidence="4">
    <location>
        <begin position="394"/>
        <end position="406"/>
    </location>
</feature>
<reference evidence="6 7" key="1">
    <citation type="journal article" date="2018" name="Mol. Plant">
        <title>The genome of Artemisia annua provides insight into the evolution of Asteraceae family and artemisinin biosynthesis.</title>
        <authorList>
            <person name="Shen Q."/>
            <person name="Zhang L."/>
            <person name="Liao Z."/>
            <person name="Wang S."/>
            <person name="Yan T."/>
            <person name="Shi P."/>
            <person name="Liu M."/>
            <person name="Fu X."/>
            <person name="Pan Q."/>
            <person name="Wang Y."/>
            <person name="Lv Z."/>
            <person name="Lu X."/>
            <person name="Zhang F."/>
            <person name="Jiang W."/>
            <person name="Ma Y."/>
            <person name="Chen M."/>
            <person name="Hao X."/>
            <person name="Li L."/>
            <person name="Tang Y."/>
            <person name="Lv G."/>
            <person name="Zhou Y."/>
            <person name="Sun X."/>
            <person name="Brodelius P.E."/>
            <person name="Rose J.K.C."/>
            <person name="Tang K."/>
        </authorList>
    </citation>
    <scope>NUCLEOTIDE SEQUENCE [LARGE SCALE GENOMIC DNA]</scope>
    <source>
        <strain evidence="7">cv. Huhao1</strain>
        <tissue evidence="6">Leaf</tissue>
    </source>
</reference>
<evidence type="ECO:0000259" key="5">
    <source>
        <dbReference type="Pfam" id="PF13178"/>
    </source>
</evidence>
<evidence type="ECO:0000256" key="2">
    <source>
        <dbReference type="ARBA" id="ARBA00024341"/>
    </source>
</evidence>
<evidence type="ECO:0000313" key="7">
    <source>
        <dbReference type="Proteomes" id="UP000245207"/>
    </source>
</evidence>
<feature type="compositionally biased region" description="Basic and acidic residues" evidence="4">
    <location>
        <begin position="684"/>
        <end position="696"/>
    </location>
</feature>
<feature type="compositionally biased region" description="Polar residues" evidence="4">
    <location>
        <begin position="600"/>
        <end position="611"/>
    </location>
</feature>
<feature type="domain" description="DUF4005" evidence="5">
    <location>
        <begin position="772"/>
        <end position="840"/>
    </location>
</feature>
<dbReference type="AlphaFoldDB" id="A0A2U1Q6Y1"/>
<feature type="compositionally biased region" description="Basic and acidic residues" evidence="4">
    <location>
        <begin position="764"/>
        <end position="777"/>
    </location>
</feature>
<keyword evidence="1" id="KW-0112">Calmodulin-binding</keyword>
<dbReference type="PANTHER" id="PTHR32295:SF154">
    <property type="entry name" value="PROTEIN IQ-DOMAIN 32"/>
    <property type="match status" value="1"/>
</dbReference>
<sequence>MRGRLSITYVVIVSLSPYIKPNKYLLHHDIIQSSILRFLNLHNKINDVHSSAPREYKKNKGSDKRGWSFRKRSARHRVLSNTVVTEAPSSEKKETSDPVTTISSVPQVKFNISEKNDISEPVTSISSVPKVISNVSEKKDISEPITSVSAVPQVTSNISEKTSDNIWIEEPPRLSNSVTKDTTVSTIATDTCEDDIKCDPELVTDESESVSESAILVIQAAVRKFLAQRQMVKYKNVVKLQAAVRGHLVRSHAVGTLRCVQAIVKMQALVRARRGNLSAERSSVGEKGVQNPTHVSMEKLLSNSLARQLLESTPKTKQINIKCDPSKSDSAWNWLERWMSVSTPETIESHAPQQEQDKVETVIPSNYESTKMISDVKEATVPCEEDENLISIEENSHLRHDEEEKPQPANTFVPEPVGKPDTPPDEPMELNAEPQIEAVPNPEKPVSEPEPKRSAKRLAADQPDSEGRKSVFGRKASNPAFIAAQSRFEELTSRSNSLKSPTSSSQEDDVSSEPLKSINSSKQDDASSSEPSKSSNKLASEPLEPLSSVDQVTEVGSSVDIGSSAPEKATTLTAVEPRESLVSDSPKVVPTGGSECGTELSITSTLDSPDQSEVENKKFEEEDKVLDEKIVDPHGHDNIDIIMPEKHDSCDDAKPETENTKPANNADVSQVEQKLDESVIEPEPEPKPKIEPEHEMVPQVSEGSPRSHITVPESQGTPSSQVSTNTKKSRSEKKVSSQSQKRKSWSGSKKSSVDSALRSSLDQLPKDPKPEKTEKRRNSFGSPKPDHSDHQPSVPSYMQATESARAKAIANSSPRSSPDVHDKDLKKRHSLPGAVNGRQGSPRIQRSMSQALQTTKANGNQEKKWQR</sequence>
<dbReference type="Pfam" id="PF00612">
    <property type="entry name" value="IQ"/>
    <property type="match status" value="2"/>
</dbReference>
<evidence type="ECO:0000256" key="1">
    <source>
        <dbReference type="ARBA" id="ARBA00022860"/>
    </source>
</evidence>
<accession>A0A2U1Q6Y1</accession>